<evidence type="ECO:0000256" key="1">
    <source>
        <dbReference type="SAM" id="SignalP"/>
    </source>
</evidence>
<keyword evidence="3" id="KW-1185">Reference proteome</keyword>
<evidence type="ECO:0000313" key="2">
    <source>
        <dbReference type="EMBL" id="PAV80988.1"/>
    </source>
</evidence>
<comment type="caution">
    <text evidence="2">The sequence shown here is derived from an EMBL/GenBank/DDBJ whole genome shotgun (WGS) entry which is preliminary data.</text>
</comment>
<dbReference type="Proteomes" id="UP000218231">
    <property type="component" value="Unassembled WGS sequence"/>
</dbReference>
<feature type="chain" id="PRO_5012087442" evidence="1">
    <location>
        <begin position="22"/>
        <end position="89"/>
    </location>
</feature>
<sequence>MKFFLAIAAVILLSTIQFGASEVDIAKRASDALHRVKRDIDYNVHHNDKSIACWHNDWQRRDSACANCMDNRWSFVPDFGGRCFCCKFC</sequence>
<dbReference type="AlphaFoldDB" id="A0A2A2L4A5"/>
<accession>A0A2A2L4A5</accession>
<name>A0A2A2L4A5_9BILA</name>
<reference evidence="2 3" key="1">
    <citation type="journal article" date="2017" name="Curr. Biol.">
        <title>Genome architecture and evolution of a unichromosomal asexual nematode.</title>
        <authorList>
            <person name="Fradin H."/>
            <person name="Zegar C."/>
            <person name="Gutwein M."/>
            <person name="Lucas J."/>
            <person name="Kovtun M."/>
            <person name="Corcoran D."/>
            <person name="Baugh L.R."/>
            <person name="Kiontke K."/>
            <person name="Gunsalus K."/>
            <person name="Fitch D.H."/>
            <person name="Piano F."/>
        </authorList>
    </citation>
    <scope>NUCLEOTIDE SEQUENCE [LARGE SCALE GENOMIC DNA]</scope>
    <source>
        <strain evidence="2">PF1309</strain>
    </source>
</reference>
<organism evidence="2 3">
    <name type="scientific">Diploscapter pachys</name>
    <dbReference type="NCBI Taxonomy" id="2018661"/>
    <lineage>
        <taxon>Eukaryota</taxon>
        <taxon>Metazoa</taxon>
        <taxon>Ecdysozoa</taxon>
        <taxon>Nematoda</taxon>
        <taxon>Chromadorea</taxon>
        <taxon>Rhabditida</taxon>
        <taxon>Rhabditina</taxon>
        <taxon>Rhabditomorpha</taxon>
        <taxon>Rhabditoidea</taxon>
        <taxon>Rhabditidae</taxon>
        <taxon>Diploscapter</taxon>
    </lineage>
</organism>
<gene>
    <name evidence="2" type="ORF">WR25_04783</name>
</gene>
<feature type="signal peptide" evidence="1">
    <location>
        <begin position="1"/>
        <end position="21"/>
    </location>
</feature>
<proteinExistence type="predicted"/>
<dbReference type="EMBL" id="LIAE01007221">
    <property type="protein sequence ID" value="PAV80988.1"/>
    <property type="molecule type" value="Genomic_DNA"/>
</dbReference>
<protein>
    <submittedName>
        <fullName evidence="2">Uncharacterized protein</fullName>
    </submittedName>
</protein>
<keyword evidence="1" id="KW-0732">Signal</keyword>
<evidence type="ECO:0000313" key="3">
    <source>
        <dbReference type="Proteomes" id="UP000218231"/>
    </source>
</evidence>